<dbReference type="EMBL" id="DF848493">
    <property type="protein sequence ID" value="GAT53973.1"/>
    <property type="molecule type" value="Genomic_DNA"/>
</dbReference>
<gene>
    <name evidence="2" type="ORF">MCHLO_10860</name>
</gene>
<protein>
    <recommendedName>
        <fullName evidence="1">DUF2423 domain-containing protein</fullName>
    </recommendedName>
</protein>
<evidence type="ECO:0000259" key="1">
    <source>
        <dbReference type="Pfam" id="PF10338"/>
    </source>
</evidence>
<keyword evidence="3" id="KW-1185">Reference proteome</keyword>
<accession>A0ABQ0LS40</accession>
<organism evidence="2 3">
    <name type="scientific">Mycena chlorophos</name>
    <name type="common">Agaric fungus</name>
    <name type="synonym">Agaricus chlorophos</name>
    <dbReference type="NCBI Taxonomy" id="658473"/>
    <lineage>
        <taxon>Eukaryota</taxon>
        <taxon>Fungi</taxon>
        <taxon>Dikarya</taxon>
        <taxon>Basidiomycota</taxon>
        <taxon>Agaricomycotina</taxon>
        <taxon>Agaricomycetes</taxon>
        <taxon>Agaricomycetidae</taxon>
        <taxon>Agaricales</taxon>
        <taxon>Marasmiineae</taxon>
        <taxon>Mycenaceae</taxon>
        <taxon>Mycena</taxon>
    </lineage>
</organism>
<dbReference type="InterPro" id="IPR019434">
    <property type="entry name" value="DUF2423"/>
</dbReference>
<sequence length="164" mass="18477">MAKSLRSKVKRSFRANKRQDSVYAATAAARLDRLHAKLSAVVSADVERDDEDEMEMEQDGDALLASVRRFLESASRSQTNPAPQGEFCFMIRNGSLTNVFSLCSVRCPSSNQLDASRWDDSRVQQNINTWSTRLAPRRMATFERTRRTPTTCKGVEPTGRSRCP</sequence>
<dbReference type="Proteomes" id="UP000815677">
    <property type="component" value="Unassembled WGS sequence"/>
</dbReference>
<reference evidence="2" key="1">
    <citation type="submission" date="2014-09" db="EMBL/GenBank/DDBJ databases">
        <title>Genome sequence of the luminous mushroom Mycena chlorophos for searching fungal bioluminescence genes.</title>
        <authorList>
            <person name="Tanaka Y."/>
            <person name="Kasuga D."/>
            <person name="Oba Y."/>
            <person name="Hase S."/>
            <person name="Sato K."/>
            <person name="Oba Y."/>
            <person name="Sakakibara Y."/>
        </authorList>
    </citation>
    <scope>NUCLEOTIDE SEQUENCE</scope>
</reference>
<feature type="domain" description="DUF2423" evidence="1">
    <location>
        <begin position="1"/>
        <end position="41"/>
    </location>
</feature>
<evidence type="ECO:0000313" key="3">
    <source>
        <dbReference type="Proteomes" id="UP000815677"/>
    </source>
</evidence>
<proteinExistence type="predicted"/>
<dbReference type="Pfam" id="PF10338">
    <property type="entry name" value="YBL028C_N"/>
    <property type="match status" value="1"/>
</dbReference>
<name>A0ABQ0LS40_MYCCL</name>
<evidence type="ECO:0000313" key="2">
    <source>
        <dbReference type="EMBL" id="GAT53973.1"/>
    </source>
</evidence>